<accession>A0ABS4JW14</accession>
<feature type="transmembrane region" description="Helical" evidence="2">
    <location>
        <begin position="187"/>
        <end position="206"/>
    </location>
</feature>
<proteinExistence type="predicted"/>
<feature type="transmembrane region" description="Helical" evidence="2">
    <location>
        <begin position="109"/>
        <end position="127"/>
    </location>
</feature>
<dbReference type="Proteomes" id="UP001519289">
    <property type="component" value="Unassembled WGS sequence"/>
</dbReference>
<sequence length="651" mass="67503">MMRKEIVGFTALAGLALGAFWDGLYAPGQQMAGVALAALVALAAPSVRLAPSEWLALLLLAAGSCGALIAPAALGAAAHGPVLAAGWVLAFVAGRAFRPGEAEPALARFWAVTGALLAFSGALLISFTPPHHSGRLASFLGYPIAVGMAGLLGLAGALPDLAAGRPRAAFLALGATLGALLSGSRGVWAAAALLGAFLAWAAPRLLREALPRAWPALLVGLTAALWAAPAVQDRDAARLWPILLLALLTVALALRFQRSARMRFSVVLTALPALVLAPGWGWLLGRASALPLTDTSSAERLIFLRDGLALAAKLPLGAGYRAWSALHLQAARYPYYAAEVHSSLLDVALAYGWAGAAGVALLTVRFLLGLRHARSWPPARAAALGGLGVLAVHALVDWELSYGLFALPLWFGFGLLGSAPVRGPGEPGPGKGPAPPAGQEPGDGWVSGWTWPRALTVALSGLALAGSLLLGAGDAAVDLAARSLERGSPEAALRHAGAAVALTPWNDLAHAYKGAALIRSGRGEEGLRALDRARALGPREPWYAALQASELGRQERWEEASAAWADYVRLWPWETEAYAAAVTAHLEYIGRARAAGDAAAAARLAERGLALLDALERQKALEPPDSPRRGLEADRPLFATAREQFAAALAR</sequence>
<organism evidence="3 4">
    <name type="scientific">Symbiobacterium terraclitae</name>
    <dbReference type="NCBI Taxonomy" id="557451"/>
    <lineage>
        <taxon>Bacteria</taxon>
        <taxon>Bacillati</taxon>
        <taxon>Bacillota</taxon>
        <taxon>Clostridia</taxon>
        <taxon>Eubacteriales</taxon>
        <taxon>Symbiobacteriaceae</taxon>
        <taxon>Symbiobacterium</taxon>
    </lineage>
</organism>
<evidence type="ECO:0000256" key="1">
    <source>
        <dbReference type="SAM" id="MobiDB-lite"/>
    </source>
</evidence>
<feature type="transmembrane region" description="Helical" evidence="2">
    <location>
        <begin position="379"/>
        <end position="396"/>
    </location>
</feature>
<evidence type="ECO:0000256" key="2">
    <source>
        <dbReference type="SAM" id="Phobius"/>
    </source>
</evidence>
<feature type="transmembrane region" description="Helical" evidence="2">
    <location>
        <begin position="28"/>
        <end position="47"/>
    </location>
</feature>
<comment type="caution">
    <text evidence="3">The sequence shown here is derived from an EMBL/GenBank/DDBJ whole genome shotgun (WGS) entry which is preliminary data.</text>
</comment>
<feature type="compositionally biased region" description="Pro residues" evidence="1">
    <location>
        <begin position="426"/>
        <end position="438"/>
    </location>
</feature>
<feature type="transmembrane region" description="Helical" evidence="2">
    <location>
        <begin position="266"/>
        <end position="284"/>
    </location>
</feature>
<dbReference type="RefSeq" id="WP_209466732.1">
    <property type="nucleotide sequence ID" value="NZ_JAGGLG010000015.1"/>
</dbReference>
<dbReference type="Gene3D" id="1.25.40.10">
    <property type="entry name" value="Tetratricopeptide repeat domain"/>
    <property type="match status" value="1"/>
</dbReference>
<dbReference type="SUPFAM" id="SSF48452">
    <property type="entry name" value="TPR-like"/>
    <property type="match status" value="1"/>
</dbReference>
<feature type="transmembrane region" description="Helical" evidence="2">
    <location>
        <begin position="348"/>
        <end position="367"/>
    </location>
</feature>
<protein>
    <submittedName>
        <fullName evidence="3">Tetratricopeptide (TPR) repeat protein</fullName>
    </submittedName>
</protein>
<keyword evidence="4" id="KW-1185">Reference proteome</keyword>
<feature type="transmembrane region" description="Helical" evidence="2">
    <location>
        <begin position="237"/>
        <end position="254"/>
    </location>
</feature>
<keyword evidence="2" id="KW-1133">Transmembrane helix</keyword>
<feature type="transmembrane region" description="Helical" evidence="2">
    <location>
        <begin position="139"/>
        <end position="158"/>
    </location>
</feature>
<dbReference type="EMBL" id="JAGGLG010000015">
    <property type="protein sequence ID" value="MBP2018604.1"/>
    <property type="molecule type" value="Genomic_DNA"/>
</dbReference>
<feature type="region of interest" description="Disordered" evidence="1">
    <location>
        <begin position="424"/>
        <end position="443"/>
    </location>
</feature>
<dbReference type="InterPro" id="IPR011990">
    <property type="entry name" value="TPR-like_helical_dom_sf"/>
</dbReference>
<gene>
    <name evidence="3" type="ORF">J2Z79_002019</name>
</gene>
<keyword evidence="2" id="KW-0812">Transmembrane</keyword>
<name>A0ABS4JW14_9FIRM</name>
<feature type="transmembrane region" description="Helical" evidence="2">
    <location>
        <begin position="213"/>
        <end position="231"/>
    </location>
</feature>
<feature type="transmembrane region" description="Helical" evidence="2">
    <location>
        <begin position="54"/>
        <end position="74"/>
    </location>
</feature>
<reference evidence="3 4" key="1">
    <citation type="submission" date="2021-03" db="EMBL/GenBank/DDBJ databases">
        <title>Genomic Encyclopedia of Type Strains, Phase IV (KMG-IV): sequencing the most valuable type-strain genomes for metagenomic binning, comparative biology and taxonomic classification.</title>
        <authorList>
            <person name="Goeker M."/>
        </authorList>
    </citation>
    <scope>NUCLEOTIDE SEQUENCE [LARGE SCALE GENOMIC DNA]</scope>
    <source>
        <strain evidence="3 4">DSM 27138</strain>
    </source>
</reference>
<keyword evidence="2" id="KW-0472">Membrane</keyword>
<evidence type="ECO:0000313" key="4">
    <source>
        <dbReference type="Proteomes" id="UP001519289"/>
    </source>
</evidence>
<evidence type="ECO:0000313" key="3">
    <source>
        <dbReference type="EMBL" id="MBP2018604.1"/>
    </source>
</evidence>